<dbReference type="Gene3D" id="3.10.10.10">
    <property type="entry name" value="HIV Type 1 Reverse Transcriptase, subunit A, domain 1"/>
    <property type="match status" value="1"/>
</dbReference>
<protein>
    <submittedName>
        <fullName evidence="3">Reverse transcriptase domain-containing protein</fullName>
    </submittedName>
</protein>
<feature type="domain" description="Integrase catalytic" evidence="2">
    <location>
        <begin position="262"/>
        <end position="379"/>
    </location>
</feature>
<keyword evidence="3" id="KW-0548">Nucleotidyltransferase</keyword>
<dbReference type="InterPro" id="IPR012337">
    <property type="entry name" value="RNaseH-like_sf"/>
</dbReference>
<evidence type="ECO:0000313" key="4">
    <source>
        <dbReference type="Proteomes" id="UP001151760"/>
    </source>
</evidence>
<dbReference type="InterPro" id="IPR001584">
    <property type="entry name" value="Integrase_cat-core"/>
</dbReference>
<evidence type="ECO:0000313" key="3">
    <source>
        <dbReference type="EMBL" id="GJT49041.1"/>
    </source>
</evidence>
<dbReference type="PANTHER" id="PTHR37984">
    <property type="entry name" value="PROTEIN CBG26694"/>
    <property type="match status" value="1"/>
</dbReference>
<evidence type="ECO:0000259" key="2">
    <source>
        <dbReference type="PROSITE" id="PS50994"/>
    </source>
</evidence>
<reference evidence="3" key="2">
    <citation type="submission" date="2022-01" db="EMBL/GenBank/DDBJ databases">
        <authorList>
            <person name="Yamashiro T."/>
            <person name="Shiraishi A."/>
            <person name="Satake H."/>
            <person name="Nakayama K."/>
        </authorList>
    </citation>
    <scope>NUCLEOTIDE SEQUENCE</scope>
</reference>
<dbReference type="Proteomes" id="UP001151760">
    <property type="component" value="Unassembled WGS sequence"/>
</dbReference>
<keyword evidence="1" id="KW-0511">Multifunctional enzyme</keyword>
<sequence>MPIAKSPYRLAPTKTQELLNQLKELQDKGFIRPSSSPWGAPMLFVKKKDGSFRICIDYRELNMLTIKNRYPLPRIDDLFDQLQGSRIRYRHFEFTVMPFSPTNAPAVFMDLMNRVFHLKLILELLEKENLFRKFLKCEFWLQEVRFLEHVVNNEGLAGCYRRFIANFSKIAKPLTLLTQKDKKFEWGNEQENAFQTLKDMLCDASILALPEGAYDFVVYYDASNQGFGFVLMQRNKVIAHASRQLKIHKKNYTTHDLELGAVPEIPKWKWENITMDFIKKLPRTSKGHDAIWVIVDRLTKLAHFLAICEDYKTERLSRLYIDEIVARHGLLVSIISDRDSYFTSGFWQSLQKTLGMQLDLSTAYHPQTDGKSECAIQTLIVWEEMSNAHSLGRSRRKQANWTGNYLGDHRQDCSNQGKTEDCTRSPEELCR</sequence>
<dbReference type="Gene3D" id="3.30.70.270">
    <property type="match status" value="2"/>
</dbReference>
<dbReference type="InterPro" id="IPR043128">
    <property type="entry name" value="Rev_trsase/Diguanyl_cyclase"/>
</dbReference>
<proteinExistence type="predicted"/>
<evidence type="ECO:0000256" key="1">
    <source>
        <dbReference type="ARBA" id="ARBA00023268"/>
    </source>
</evidence>
<dbReference type="PANTHER" id="PTHR37984:SF5">
    <property type="entry name" value="PROTEIN NYNRIN-LIKE"/>
    <property type="match status" value="1"/>
</dbReference>
<dbReference type="GO" id="GO:0003964">
    <property type="term" value="F:RNA-directed DNA polymerase activity"/>
    <property type="evidence" value="ECO:0007669"/>
    <property type="project" value="UniProtKB-KW"/>
</dbReference>
<comment type="caution">
    <text evidence="3">The sequence shown here is derived from an EMBL/GenBank/DDBJ whole genome shotgun (WGS) entry which is preliminary data.</text>
</comment>
<keyword evidence="4" id="KW-1185">Reference proteome</keyword>
<gene>
    <name evidence="3" type="ORF">Tco_0975198</name>
</gene>
<dbReference type="EMBL" id="BQNB010016203">
    <property type="protein sequence ID" value="GJT49041.1"/>
    <property type="molecule type" value="Genomic_DNA"/>
</dbReference>
<organism evidence="3 4">
    <name type="scientific">Tanacetum coccineum</name>
    <dbReference type="NCBI Taxonomy" id="301880"/>
    <lineage>
        <taxon>Eukaryota</taxon>
        <taxon>Viridiplantae</taxon>
        <taxon>Streptophyta</taxon>
        <taxon>Embryophyta</taxon>
        <taxon>Tracheophyta</taxon>
        <taxon>Spermatophyta</taxon>
        <taxon>Magnoliopsida</taxon>
        <taxon>eudicotyledons</taxon>
        <taxon>Gunneridae</taxon>
        <taxon>Pentapetalae</taxon>
        <taxon>asterids</taxon>
        <taxon>campanulids</taxon>
        <taxon>Asterales</taxon>
        <taxon>Asteraceae</taxon>
        <taxon>Asteroideae</taxon>
        <taxon>Anthemideae</taxon>
        <taxon>Anthemidinae</taxon>
        <taxon>Tanacetum</taxon>
    </lineage>
</organism>
<dbReference type="Pfam" id="PF17919">
    <property type="entry name" value="RT_RNaseH_2"/>
    <property type="match status" value="1"/>
</dbReference>
<name>A0ABQ5EDV2_9ASTR</name>
<keyword evidence="3" id="KW-0808">Transferase</keyword>
<accession>A0ABQ5EDV2</accession>
<dbReference type="InterPro" id="IPR050951">
    <property type="entry name" value="Retrovirus_Pol_polyprotein"/>
</dbReference>
<dbReference type="SUPFAM" id="SSF53098">
    <property type="entry name" value="Ribonuclease H-like"/>
    <property type="match status" value="1"/>
</dbReference>
<dbReference type="InterPro" id="IPR043502">
    <property type="entry name" value="DNA/RNA_pol_sf"/>
</dbReference>
<dbReference type="InterPro" id="IPR041577">
    <property type="entry name" value="RT_RNaseH_2"/>
</dbReference>
<dbReference type="SUPFAM" id="SSF56672">
    <property type="entry name" value="DNA/RNA polymerases"/>
    <property type="match status" value="1"/>
</dbReference>
<keyword evidence="3" id="KW-0695">RNA-directed DNA polymerase</keyword>
<dbReference type="PROSITE" id="PS50994">
    <property type="entry name" value="INTEGRASE"/>
    <property type="match status" value="1"/>
</dbReference>
<dbReference type="InterPro" id="IPR036397">
    <property type="entry name" value="RNaseH_sf"/>
</dbReference>
<dbReference type="Gene3D" id="3.30.420.10">
    <property type="entry name" value="Ribonuclease H-like superfamily/Ribonuclease H"/>
    <property type="match status" value="1"/>
</dbReference>
<dbReference type="CDD" id="cd01647">
    <property type="entry name" value="RT_LTR"/>
    <property type="match status" value="1"/>
</dbReference>
<reference evidence="3" key="1">
    <citation type="journal article" date="2022" name="Int. J. Mol. Sci.">
        <title>Draft Genome of Tanacetum Coccineum: Genomic Comparison of Closely Related Tanacetum-Family Plants.</title>
        <authorList>
            <person name="Yamashiro T."/>
            <person name="Shiraishi A."/>
            <person name="Nakayama K."/>
            <person name="Satake H."/>
        </authorList>
    </citation>
    <scope>NUCLEOTIDE SEQUENCE</scope>
</reference>